<dbReference type="OrthoDB" id="119028at2759"/>
<gene>
    <name evidence="1" type="ORF">A3Q56_05042</name>
</gene>
<protein>
    <recommendedName>
        <fullName evidence="3">MULE transposase domain-containing protein</fullName>
    </recommendedName>
</protein>
<dbReference type="Proteomes" id="UP000078046">
    <property type="component" value="Unassembled WGS sequence"/>
</dbReference>
<dbReference type="EMBL" id="LWCA01000709">
    <property type="protein sequence ID" value="OAF67250.1"/>
    <property type="molecule type" value="Genomic_DNA"/>
</dbReference>
<keyword evidence="2" id="KW-1185">Reference proteome</keyword>
<name>A0A177AZF6_9BILA</name>
<proteinExistence type="predicted"/>
<organism evidence="1 2">
    <name type="scientific">Intoshia linei</name>
    <dbReference type="NCBI Taxonomy" id="1819745"/>
    <lineage>
        <taxon>Eukaryota</taxon>
        <taxon>Metazoa</taxon>
        <taxon>Spiralia</taxon>
        <taxon>Lophotrochozoa</taxon>
        <taxon>Mesozoa</taxon>
        <taxon>Orthonectida</taxon>
        <taxon>Rhopaluridae</taxon>
        <taxon>Intoshia</taxon>
    </lineage>
</organism>
<sequence>MDVSIYDSICEHKHIKPQLGLTNKLKDIISNLFNEESKKPHQIIRILESRNIVLPIKSQIVNFLHILIKTKFGPYDINLSHVNQFCVSNTKIPEKCDVPYIIFFSTPRLLKLMNNSHFLQTDATYKMIYQRYPVLMIGRSDINRKFHPGGSCDNNGLMDPMVLVADSSTAITKAFEEVFIIEKIIYCFFHMIKAITKHTSFCAIPKCDRMELRRDINFLQISSSVDIYNVAKNLFLTKWNQYFVVFCSHNFVSILLNNGFAKSEATNGVIKRQMTVREHIPLNQFFSVICKDILLIWSLDTKQYLQYSSNSKLETKKWTNTYSWAKENQLVRIKTLTNDVTKCYIISDMKNVDLDYEINTYQAKSWKNFNHFKESISLVIVVIINKLKWEKATCTCSTYLKCYTSKHSLDMAIRLKCDECVVPIEAKLLPLRQKRKRGRPSLVKEALYYQ</sequence>
<accession>A0A177AZF6</accession>
<comment type="caution">
    <text evidence="1">The sequence shown here is derived from an EMBL/GenBank/DDBJ whole genome shotgun (WGS) entry which is preliminary data.</text>
</comment>
<evidence type="ECO:0000313" key="2">
    <source>
        <dbReference type="Proteomes" id="UP000078046"/>
    </source>
</evidence>
<dbReference type="AlphaFoldDB" id="A0A177AZF6"/>
<evidence type="ECO:0008006" key="3">
    <source>
        <dbReference type="Google" id="ProtNLM"/>
    </source>
</evidence>
<reference evidence="1 2" key="1">
    <citation type="submission" date="2016-04" db="EMBL/GenBank/DDBJ databases">
        <title>The genome of Intoshia linei affirms orthonectids as highly simplified spiralians.</title>
        <authorList>
            <person name="Mikhailov K.V."/>
            <person name="Slusarev G.S."/>
            <person name="Nikitin M.A."/>
            <person name="Logacheva M.D."/>
            <person name="Penin A."/>
            <person name="Aleoshin V."/>
            <person name="Panchin Y.V."/>
        </authorList>
    </citation>
    <scope>NUCLEOTIDE SEQUENCE [LARGE SCALE GENOMIC DNA]</scope>
    <source>
        <strain evidence="1">Intl2013</strain>
        <tissue evidence="1">Whole animal</tissue>
    </source>
</reference>
<evidence type="ECO:0000313" key="1">
    <source>
        <dbReference type="EMBL" id="OAF67250.1"/>
    </source>
</evidence>